<keyword evidence="4" id="KW-1185">Reference proteome</keyword>
<evidence type="ECO:0000313" key="4">
    <source>
        <dbReference type="Proteomes" id="UP001232992"/>
    </source>
</evidence>
<dbReference type="InterPro" id="IPR035986">
    <property type="entry name" value="PKD_dom_sf"/>
</dbReference>
<sequence length="426" mass="47129">MSILHNCLKAFSLAGAISILNIGMPAIAANTIEVELRPNRSERIDIAELEEFAQTGQLSYELKGILYFPIYQNREIRSYYDERDLEFEDFLNDFQQQLNRPIPTDPNSPVDLREQKLLQVILGNLDENDWKIGSRLISNRVGDKSLINFLKTLPVDTITEDNFVPSLRAYRPTKPVTLLERSPVAPGIGTPLYSSGDDLIIQVLGSDSGFTSALWLMSPSQHSIASNQHTGAVVNLGPIPAGQELKFGLQVYNTGYWYYTGAPSNNPDGISHARVSYLSPGVVRVGFEDLFGGGDFDFDDHTFKFSNINTQPQFLRIGSAPVVRRGDFFDFYALAHDWETLDGLRFSWDFNGDGQTDYEGAEGPIHWNYGKKGIYNSTVTVTDVSGAVAQYGFQTEVVPEPAALGGLALLGMVGLGKLVTRKRKGA</sequence>
<reference evidence="3 4" key="1">
    <citation type="submission" date="2023-01" db="EMBL/GenBank/DDBJ databases">
        <title>Novel diversity within Roseofilum (Cyanobacteria; Desertifilaceae) from marine benthic mats with descriptions of four novel species.</title>
        <authorList>
            <person name="Wang Y."/>
            <person name="Berthold D.E."/>
            <person name="Hu J."/>
            <person name="Lefler F.W."/>
            <person name="Laughinghouse H.D. IV."/>
        </authorList>
    </citation>
    <scope>NUCLEOTIDE SEQUENCE [LARGE SCALE GENOMIC DNA]</scope>
    <source>
        <strain evidence="3 4">BLCC-M143</strain>
    </source>
</reference>
<dbReference type="SUPFAM" id="SSF49299">
    <property type="entry name" value="PKD domain"/>
    <property type="match status" value="1"/>
</dbReference>
<dbReference type="Gene3D" id="2.60.40.10">
    <property type="entry name" value="Immunoglobulins"/>
    <property type="match status" value="1"/>
</dbReference>
<dbReference type="InterPro" id="IPR000601">
    <property type="entry name" value="PKD_dom"/>
</dbReference>
<accession>A0ABT7BZT6</accession>
<gene>
    <name evidence="3" type="ORF">PMH09_16140</name>
</gene>
<evidence type="ECO:0000259" key="2">
    <source>
        <dbReference type="Pfam" id="PF18911"/>
    </source>
</evidence>
<name>A0ABT7BZT6_9CYAN</name>
<dbReference type="Pfam" id="PF18911">
    <property type="entry name" value="PKD_4"/>
    <property type="match status" value="1"/>
</dbReference>
<dbReference type="Proteomes" id="UP001232992">
    <property type="component" value="Unassembled WGS sequence"/>
</dbReference>
<proteinExistence type="predicted"/>
<dbReference type="EMBL" id="JAQOSQ010000018">
    <property type="protein sequence ID" value="MDJ1184719.1"/>
    <property type="molecule type" value="Genomic_DNA"/>
</dbReference>
<dbReference type="CDD" id="cd00146">
    <property type="entry name" value="PKD"/>
    <property type="match status" value="1"/>
</dbReference>
<evidence type="ECO:0000256" key="1">
    <source>
        <dbReference type="SAM" id="SignalP"/>
    </source>
</evidence>
<protein>
    <submittedName>
        <fullName evidence="3">PKD domain-containing protein</fullName>
    </submittedName>
</protein>
<feature type="signal peptide" evidence="1">
    <location>
        <begin position="1"/>
        <end position="28"/>
    </location>
</feature>
<dbReference type="InterPro" id="IPR013783">
    <property type="entry name" value="Ig-like_fold"/>
</dbReference>
<keyword evidence="1" id="KW-0732">Signal</keyword>
<feature type="domain" description="PKD" evidence="2">
    <location>
        <begin position="309"/>
        <end position="389"/>
    </location>
</feature>
<evidence type="ECO:0000313" key="3">
    <source>
        <dbReference type="EMBL" id="MDJ1184719.1"/>
    </source>
</evidence>
<dbReference type="RefSeq" id="WP_283759373.1">
    <property type="nucleotide sequence ID" value="NZ_JAQOSQ010000018.1"/>
</dbReference>
<feature type="chain" id="PRO_5047058711" evidence="1">
    <location>
        <begin position="29"/>
        <end position="426"/>
    </location>
</feature>
<organism evidence="3 4">
    <name type="scientific">Roseofilum casamattae BLCC-M143</name>
    <dbReference type="NCBI Taxonomy" id="3022442"/>
    <lineage>
        <taxon>Bacteria</taxon>
        <taxon>Bacillati</taxon>
        <taxon>Cyanobacteriota</taxon>
        <taxon>Cyanophyceae</taxon>
        <taxon>Desertifilales</taxon>
        <taxon>Desertifilaceae</taxon>
        <taxon>Roseofilum</taxon>
        <taxon>Roseofilum casamattae</taxon>
    </lineage>
</organism>
<comment type="caution">
    <text evidence="3">The sequence shown here is derived from an EMBL/GenBank/DDBJ whole genome shotgun (WGS) entry which is preliminary data.</text>
</comment>